<dbReference type="InterPro" id="IPR014480">
    <property type="entry name" value="Mannan-1_6-alpha_mannosidase"/>
</dbReference>
<dbReference type="InterPro" id="IPR008928">
    <property type="entry name" value="6-hairpin_glycosidase_sf"/>
</dbReference>
<sequence length="469" mass="51411">MGRSRLSQSAAAALLVAASLQTANAQYYKIDTVDAIKQSAKTLAYDMMLMYPGNKTGQEPGILPGPPTENKGDYYWWQGGALMGTMIDYWHLTGDTEYNKIITEGILNQVGEGRDFQPAKHRASLGNDDQGFWGMTAMLAAENKFPDPPKDQPQWLALAQAVWTTQAAPERHDNTCNGGMRWQVPPTNAGYDYKNTIANGCFFNIGARLARYTGNKTYAEHAEKTFDWLWAVNYIDHENYKVYDGGHVNNNCTDIHKAQFSYNIAVLLQGCAFMYNFTDGGAIWKDRVEKLTDSIFRDFFADGAAYELPCEQKKGGCTADMLSFKGYVHRWLAVASQVAPFIAPKIRPVLRKSAEMAVKQCTGGPTGRACGFYWTSGEYIDPAIDKTSGAGERMNVLAAVSSLLIDQTPAPVTNSTGGTSAGDPLAGTIPSRDRTFKEITTADRAGAGILTMLLLGSATGTFGWMSWDR</sequence>
<dbReference type="GO" id="GO:0012505">
    <property type="term" value="C:endomembrane system"/>
    <property type="evidence" value="ECO:0007669"/>
    <property type="project" value="UniProtKB-SubCell"/>
</dbReference>
<keyword evidence="7 12" id="KW-0472">Membrane</keyword>
<evidence type="ECO:0000256" key="8">
    <source>
        <dbReference type="ARBA" id="ARBA00023180"/>
    </source>
</evidence>
<dbReference type="Gene3D" id="1.50.10.20">
    <property type="match status" value="1"/>
</dbReference>
<gene>
    <name evidence="14" type="ORF">MAPG_09170</name>
</gene>
<dbReference type="InterPro" id="IPR005198">
    <property type="entry name" value="Glyco_hydro_76"/>
</dbReference>
<evidence type="ECO:0000256" key="13">
    <source>
        <dbReference type="SAM" id="SignalP"/>
    </source>
</evidence>
<dbReference type="STRING" id="644358.A0A0C4E991"/>
<dbReference type="EC" id="3.2.1.101" evidence="4 10"/>
<evidence type="ECO:0000256" key="10">
    <source>
        <dbReference type="PIRNR" id="PIRNR016302"/>
    </source>
</evidence>
<reference evidence="15" key="4">
    <citation type="journal article" date="2015" name="G3 (Bethesda)">
        <title>Genome sequences of three phytopathogenic species of the Magnaporthaceae family of fungi.</title>
        <authorList>
            <person name="Okagaki L.H."/>
            <person name="Nunes C.C."/>
            <person name="Sailsbery J."/>
            <person name="Clay B."/>
            <person name="Brown D."/>
            <person name="John T."/>
            <person name="Oh Y."/>
            <person name="Young N."/>
            <person name="Fitzgerald M."/>
            <person name="Haas B.J."/>
            <person name="Zeng Q."/>
            <person name="Young S."/>
            <person name="Adiconis X."/>
            <person name="Fan L."/>
            <person name="Levin J.Z."/>
            <person name="Mitchell T.K."/>
            <person name="Okubara P.A."/>
            <person name="Farman M.L."/>
            <person name="Kohn L.M."/>
            <person name="Birren B."/>
            <person name="Ma L.-J."/>
            <person name="Dean R.A."/>
        </authorList>
    </citation>
    <scope>NUCLEOTIDE SEQUENCE</scope>
    <source>
        <strain evidence="15">ATCC 64411 / 73-15</strain>
    </source>
</reference>
<comment type="catalytic activity">
    <reaction evidence="1 10">
        <text>Random hydrolysis of (1-&gt;6)-alpha-D-mannosidic linkages in unbranched (1-&gt;6)-mannans.</text>
        <dbReference type="EC" id="3.2.1.101"/>
    </reaction>
</comment>
<dbReference type="OMA" id="CGFYWSG"/>
<evidence type="ECO:0000256" key="2">
    <source>
        <dbReference type="ARBA" id="ARBA00004308"/>
    </source>
</evidence>
<protein>
    <recommendedName>
        <fullName evidence="4 10">Mannan endo-1,6-alpha-mannosidase</fullName>
        <ecNumber evidence="4 10">3.2.1.101</ecNumber>
    </recommendedName>
</protein>
<dbReference type="Proteomes" id="UP000011715">
    <property type="component" value="Unassembled WGS sequence"/>
</dbReference>
<keyword evidence="16" id="KW-1185">Reference proteome</keyword>
<organism evidence="15 16">
    <name type="scientific">Magnaporthiopsis poae (strain ATCC 64411 / 73-15)</name>
    <name type="common">Kentucky bluegrass fungus</name>
    <name type="synonym">Magnaporthe poae</name>
    <dbReference type="NCBI Taxonomy" id="644358"/>
    <lineage>
        <taxon>Eukaryota</taxon>
        <taxon>Fungi</taxon>
        <taxon>Dikarya</taxon>
        <taxon>Ascomycota</taxon>
        <taxon>Pezizomycotina</taxon>
        <taxon>Sordariomycetes</taxon>
        <taxon>Sordariomycetidae</taxon>
        <taxon>Magnaporthales</taxon>
        <taxon>Magnaporthaceae</taxon>
        <taxon>Magnaporthiopsis</taxon>
    </lineage>
</organism>
<dbReference type="GO" id="GO:0008496">
    <property type="term" value="F:mannan endo-1,6-alpha-mannosidase activity"/>
    <property type="evidence" value="ECO:0007669"/>
    <property type="project" value="UniProtKB-UniRule"/>
</dbReference>
<dbReference type="GO" id="GO:0016052">
    <property type="term" value="P:carbohydrate catabolic process"/>
    <property type="evidence" value="ECO:0007669"/>
    <property type="project" value="InterPro"/>
</dbReference>
<evidence type="ECO:0000256" key="1">
    <source>
        <dbReference type="ARBA" id="ARBA00001452"/>
    </source>
</evidence>
<keyword evidence="9 10" id="KW-0326">Glycosidase</keyword>
<feature type="chain" id="PRO_5010907128" description="Mannan endo-1,6-alpha-mannosidase" evidence="13">
    <location>
        <begin position="26"/>
        <end position="469"/>
    </location>
</feature>
<dbReference type="VEuPathDB" id="FungiDB:MAPG_09170"/>
<evidence type="ECO:0000313" key="14">
    <source>
        <dbReference type="EMBL" id="KLU90206.1"/>
    </source>
</evidence>
<dbReference type="eggNOG" id="ENOG502QSWP">
    <property type="taxonomic scope" value="Eukaryota"/>
</dbReference>
<keyword evidence="12" id="KW-0812">Transmembrane</keyword>
<evidence type="ECO:0000256" key="6">
    <source>
        <dbReference type="ARBA" id="ARBA00022801"/>
    </source>
</evidence>
<dbReference type="Pfam" id="PF03663">
    <property type="entry name" value="Glyco_hydro_76"/>
    <property type="match status" value="1"/>
</dbReference>
<dbReference type="PANTHER" id="PTHR12145:SF36">
    <property type="entry name" value="MANNAN ENDO-1,6-ALPHA-MANNOSIDASE DCW1"/>
    <property type="match status" value="1"/>
</dbReference>
<feature type="signal peptide" evidence="13">
    <location>
        <begin position="1"/>
        <end position="25"/>
    </location>
</feature>
<evidence type="ECO:0000313" key="16">
    <source>
        <dbReference type="Proteomes" id="UP000011715"/>
    </source>
</evidence>
<dbReference type="PANTHER" id="PTHR12145">
    <property type="entry name" value="MANNAN ENDO-1,6-ALPHA-MANNOSIDASE DCW1"/>
    <property type="match status" value="1"/>
</dbReference>
<evidence type="ECO:0000256" key="4">
    <source>
        <dbReference type="ARBA" id="ARBA00012350"/>
    </source>
</evidence>
<feature type="region of interest" description="Disordered" evidence="11">
    <location>
        <begin position="411"/>
        <end position="430"/>
    </location>
</feature>
<dbReference type="PIRSF" id="PIRSF016302">
    <property type="entry name" value="Man_a_manosd"/>
    <property type="match status" value="1"/>
</dbReference>
<dbReference type="AlphaFoldDB" id="A0A0C4E991"/>
<keyword evidence="5 13" id="KW-0732">Signal</keyword>
<keyword evidence="6 10" id="KW-0378">Hydrolase</keyword>
<comment type="subcellular location">
    <subcellularLocation>
        <location evidence="2">Endomembrane system</location>
    </subcellularLocation>
</comment>
<dbReference type="FunFam" id="1.50.10.20:FF:000006">
    <property type="entry name" value="Mannan endo-1,6-alpha-mannosidase"/>
    <property type="match status" value="1"/>
</dbReference>
<dbReference type="EMBL" id="GL876974">
    <property type="protein sequence ID" value="KLU90206.1"/>
    <property type="molecule type" value="Genomic_DNA"/>
</dbReference>
<evidence type="ECO:0000313" key="15">
    <source>
        <dbReference type="EnsemblFungi" id="MAPG_09170T0"/>
    </source>
</evidence>
<name>A0A0C4E991_MAGP6</name>
<comment type="similarity">
    <text evidence="3 10">Belongs to the glycosyl hydrolase 76 family.</text>
</comment>
<evidence type="ECO:0000256" key="5">
    <source>
        <dbReference type="ARBA" id="ARBA00022729"/>
    </source>
</evidence>
<proteinExistence type="inferred from homology"/>
<dbReference type="SUPFAM" id="SSF48208">
    <property type="entry name" value="Six-hairpin glycosidases"/>
    <property type="match status" value="1"/>
</dbReference>
<keyword evidence="8" id="KW-0325">Glycoprotein</keyword>
<reference evidence="14" key="2">
    <citation type="submission" date="2010-05" db="EMBL/GenBank/DDBJ databases">
        <title>The Genome Sequence of Magnaporthe poae strain ATCC 64411.</title>
        <authorList>
            <consortium name="The Broad Institute Genome Sequencing Platform"/>
            <consortium name="Broad Institute Genome Sequencing Center for Infectious Disease"/>
            <person name="Ma L.-J."/>
            <person name="Dead R."/>
            <person name="Young S."/>
            <person name="Zeng Q."/>
            <person name="Koehrsen M."/>
            <person name="Alvarado L."/>
            <person name="Berlin A."/>
            <person name="Chapman S.B."/>
            <person name="Chen Z."/>
            <person name="Freedman E."/>
            <person name="Gellesch M."/>
            <person name="Goldberg J."/>
            <person name="Griggs A."/>
            <person name="Gujja S."/>
            <person name="Heilman E.R."/>
            <person name="Heiman D."/>
            <person name="Hepburn T."/>
            <person name="Howarth C."/>
            <person name="Jen D."/>
            <person name="Larson L."/>
            <person name="Mehta T."/>
            <person name="Neiman D."/>
            <person name="Pearson M."/>
            <person name="Roberts A."/>
            <person name="Saif S."/>
            <person name="Shea T."/>
            <person name="Shenoy N."/>
            <person name="Sisk P."/>
            <person name="Stolte C."/>
            <person name="Sykes S."/>
            <person name="Walk T."/>
            <person name="White J."/>
            <person name="Yandava C."/>
            <person name="Haas B."/>
            <person name="Nusbaum C."/>
            <person name="Birren B."/>
        </authorList>
    </citation>
    <scope>NUCLEOTIDE SEQUENCE</scope>
    <source>
        <strain evidence="14">ATCC 64411</strain>
    </source>
</reference>
<dbReference type="EnsemblFungi" id="MAPG_09170T0">
    <property type="protein sequence ID" value="MAPG_09170T0"/>
    <property type="gene ID" value="MAPG_09170"/>
</dbReference>
<reference evidence="16" key="1">
    <citation type="submission" date="2010-05" db="EMBL/GenBank/DDBJ databases">
        <title>The genome sequence of Magnaporthe poae strain ATCC 64411.</title>
        <authorList>
            <person name="Ma L.-J."/>
            <person name="Dead R."/>
            <person name="Young S."/>
            <person name="Zeng Q."/>
            <person name="Koehrsen M."/>
            <person name="Alvarado L."/>
            <person name="Berlin A."/>
            <person name="Chapman S.B."/>
            <person name="Chen Z."/>
            <person name="Freedman E."/>
            <person name="Gellesch M."/>
            <person name="Goldberg J."/>
            <person name="Griggs A."/>
            <person name="Gujja S."/>
            <person name="Heilman E.R."/>
            <person name="Heiman D."/>
            <person name="Hepburn T."/>
            <person name="Howarth C."/>
            <person name="Jen D."/>
            <person name="Larson L."/>
            <person name="Mehta T."/>
            <person name="Neiman D."/>
            <person name="Pearson M."/>
            <person name="Roberts A."/>
            <person name="Saif S."/>
            <person name="Shea T."/>
            <person name="Shenoy N."/>
            <person name="Sisk P."/>
            <person name="Stolte C."/>
            <person name="Sykes S."/>
            <person name="Walk T."/>
            <person name="White J."/>
            <person name="Yandava C."/>
            <person name="Haas B."/>
            <person name="Nusbaum C."/>
            <person name="Birren B."/>
        </authorList>
    </citation>
    <scope>NUCLEOTIDE SEQUENCE [LARGE SCALE GENOMIC DNA]</scope>
    <source>
        <strain evidence="16">ATCC 64411 / 73-15</strain>
    </source>
</reference>
<feature type="transmembrane region" description="Helical" evidence="12">
    <location>
        <begin position="445"/>
        <end position="467"/>
    </location>
</feature>
<keyword evidence="12" id="KW-1133">Transmembrane helix</keyword>
<dbReference type="EMBL" id="ADBL01002246">
    <property type="status" value="NOT_ANNOTATED_CDS"/>
    <property type="molecule type" value="Genomic_DNA"/>
</dbReference>
<reference evidence="14" key="3">
    <citation type="submission" date="2011-03" db="EMBL/GenBank/DDBJ databases">
        <title>Annotation of Magnaporthe poae ATCC 64411.</title>
        <authorList>
            <person name="Ma L.-J."/>
            <person name="Dead R."/>
            <person name="Young S.K."/>
            <person name="Zeng Q."/>
            <person name="Gargeya S."/>
            <person name="Fitzgerald M."/>
            <person name="Haas B."/>
            <person name="Abouelleil A."/>
            <person name="Alvarado L."/>
            <person name="Arachchi H.M."/>
            <person name="Berlin A."/>
            <person name="Brown A."/>
            <person name="Chapman S.B."/>
            <person name="Chen Z."/>
            <person name="Dunbar C."/>
            <person name="Freedman E."/>
            <person name="Gearin G."/>
            <person name="Gellesch M."/>
            <person name="Goldberg J."/>
            <person name="Griggs A."/>
            <person name="Gujja S."/>
            <person name="Heiman D."/>
            <person name="Howarth C."/>
            <person name="Larson L."/>
            <person name="Lui A."/>
            <person name="MacDonald P.J.P."/>
            <person name="Mehta T."/>
            <person name="Montmayeur A."/>
            <person name="Murphy C."/>
            <person name="Neiman D."/>
            <person name="Pearson M."/>
            <person name="Priest M."/>
            <person name="Roberts A."/>
            <person name="Saif S."/>
            <person name="Shea T."/>
            <person name="Shenoy N."/>
            <person name="Sisk P."/>
            <person name="Stolte C."/>
            <person name="Sykes S."/>
            <person name="Yandava C."/>
            <person name="Wortman J."/>
            <person name="Nusbaum C."/>
            <person name="Birren B."/>
        </authorList>
    </citation>
    <scope>NUCLEOTIDE SEQUENCE</scope>
    <source>
        <strain evidence="14">ATCC 64411</strain>
    </source>
</reference>
<dbReference type="OrthoDB" id="4187847at2759"/>
<evidence type="ECO:0000256" key="12">
    <source>
        <dbReference type="SAM" id="Phobius"/>
    </source>
</evidence>
<evidence type="ECO:0000256" key="7">
    <source>
        <dbReference type="ARBA" id="ARBA00023136"/>
    </source>
</evidence>
<accession>A0A0C4E991</accession>
<dbReference type="GO" id="GO:0009272">
    <property type="term" value="P:fungal-type cell wall biogenesis"/>
    <property type="evidence" value="ECO:0007669"/>
    <property type="project" value="TreeGrafter"/>
</dbReference>
<evidence type="ECO:0000256" key="3">
    <source>
        <dbReference type="ARBA" id="ARBA00009699"/>
    </source>
</evidence>
<evidence type="ECO:0000256" key="11">
    <source>
        <dbReference type="SAM" id="MobiDB-lite"/>
    </source>
</evidence>
<reference evidence="15" key="5">
    <citation type="submission" date="2015-06" db="UniProtKB">
        <authorList>
            <consortium name="EnsemblFungi"/>
        </authorList>
    </citation>
    <scope>IDENTIFICATION</scope>
    <source>
        <strain evidence="15">ATCC 64411</strain>
    </source>
</reference>
<evidence type="ECO:0000256" key="9">
    <source>
        <dbReference type="ARBA" id="ARBA00023295"/>
    </source>
</evidence>